<feature type="binding site" evidence="6">
    <location>
        <position position="199"/>
    </location>
    <ligand>
        <name>S-adenosyl-L-methionine</name>
        <dbReference type="ChEBI" id="CHEBI:59789"/>
    </ligand>
</feature>
<comment type="catalytic activity">
    <reaction evidence="6">
        <text>guanosine(2251) in 23S rRNA + S-adenosyl-L-methionine = 2'-O-methylguanosine(2251) in 23S rRNA + S-adenosyl-L-homocysteine + H(+)</text>
        <dbReference type="Rhea" id="RHEA:24140"/>
        <dbReference type="Rhea" id="RHEA-COMP:10239"/>
        <dbReference type="Rhea" id="RHEA-COMP:10241"/>
        <dbReference type="ChEBI" id="CHEBI:15378"/>
        <dbReference type="ChEBI" id="CHEBI:57856"/>
        <dbReference type="ChEBI" id="CHEBI:59789"/>
        <dbReference type="ChEBI" id="CHEBI:74269"/>
        <dbReference type="ChEBI" id="CHEBI:74445"/>
        <dbReference type="EC" id="2.1.1.185"/>
    </reaction>
</comment>
<keyword evidence="9" id="KW-1185">Reference proteome</keyword>
<dbReference type="SUPFAM" id="SSF75217">
    <property type="entry name" value="alpha/beta knot"/>
    <property type="match status" value="1"/>
</dbReference>
<evidence type="ECO:0000256" key="4">
    <source>
        <dbReference type="ARBA" id="ARBA00022679"/>
    </source>
</evidence>
<dbReference type="PANTHER" id="PTHR46429:SF1">
    <property type="entry name" value="23S RRNA (GUANOSINE-2'-O-)-METHYLTRANSFERASE RLMB"/>
    <property type="match status" value="1"/>
</dbReference>
<dbReference type="GO" id="GO:0003723">
    <property type="term" value="F:RNA binding"/>
    <property type="evidence" value="ECO:0007669"/>
    <property type="project" value="InterPro"/>
</dbReference>
<dbReference type="Gene3D" id="3.40.1280.10">
    <property type="match status" value="1"/>
</dbReference>
<dbReference type="InterPro" id="IPR013123">
    <property type="entry name" value="SpoU_subst-bd"/>
</dbReference>
<keyword evidence="5 6" id="KW-0949">S-adenosyl-L-methionine</keyword>
<dbReference type="InterPro" id="IPR001537">
    <property type="entry name" value="SpoU_MeTrfase"/>
</dbReference>
<dbReference type="GO" id="GO:0005829">
    <property type="term" value="C:cytosol"/>
    <property type="evidence" value="ECO:0007669"/>
    <property type="project" value="TreeGrafter"/>
</dbReference>
<dbReference type="NCBIfam" id="TIGR00186">
    <property type="entry name" value="rRNA_methyl_3"/>
    <property type="match status" value="1"/>
</dbReference>
<sequence length="245" mass="26704">MKAGELIHGMHAVRAALRFDPTGVVEVWVERNRRDQRMGQLRDELARTGARIQEVPRRELDRLSDGASHQGVVIRYRGPEPQGLDALEARLDAMDEAPFLLVLDQVQDPHNLGACMRTADAAGVHAVIAPRDRAVGLTATVHKVASGATANVPFFQVTNLARTLDALKKRGIWLVGAAEQAEQPPWALDLSGPLGIVMGAEEDGLRRLTREACDFLTRIPMAGKVSSLNVSVATGVLLYEAVRQR</sequence>
<evidence type="ECO:0000256" key="1">
    <source>
        <dbReference type="ARBA" id="ARBA00022490"/>
    </source>
</evidence>
<comment type="function">
    <text evidence="6">Specifically methylates the ribose of guanosine 2251 in 23S rRNA.</text>
</comment>
<evidence type="ECO:0000256" key="5">
    <source>
        <dbReference type="ARBA" id="ARBA00022691"/>
    </source>
</evidence>
<dbReference type="STRING" id="406100.SAMN04488052_101885"/>
<dbReference type="InterPro" id="IPR029064">
    <property type="entry name" value="Ribosomal_eL30-like_sf"/>
</dbReference>
<dbReference type="PANTHER" id="PTHR46429">
    <property type="entry name" value="23S RRNA (GUANOSINE-2'-O-)-METHYLTRANSFERASE RLMB"/>
    <property type="match status" value="1"/>
</dbReference>
<evidence type="ECO:0000256" key="6">
    <source>
        <dbReference type="HAMAP-Rule" id="MF_01887"/>
    </source>
</evidence>
<dbReference type="FunFam" id="3.40.1280.10:FF:000008">
    <property type="entry name" value="Group 3 RNA methyltransferase TrmH"/>
    <property type="match status" value="1"/>
</dbReference>
<name>A0A1H8QYL2_9GAMM</name>
<dbReference type="HAMAP" id="MF_01887">
    <property type="entry name" value="23SrRNA_methyltr_B"/>
    <property type="match status" value="1"/>
</dbReference>
<gene>
    <name evidence="6" type="primary">rlmB</name>
    <name evidence="8" type="ORF">SAMN04488052_101885</name>
</gene>
<evidence type="ECO:0000259" key="7">
    <source>
        <dbReference type="SMART" id="SM00967"/>
    </source>
</evidence>
<evidence type="ECO:0000256" key="2">
    <source>
        <dbReference type="ARBA" id="ARBA00022552"/>
    </source>
</evidence>
<accession>A0A1H8QYL2</accession>
<dbReference type="CDD" id="cd18103">
    <property type="entry name" value="SpoU-like_RlmB"/>
    <property type="match status" value="1"/>
</dbReference>
<evidence type="ECO:0000256" key="3">
    <source>
        <dbReference type="ARBA" id="ARBA00022603"/>
    </source>
</evidence>
<keyword evidence="2 6" id="KW-0698">rRNA processing</keyword>
<dbReference type="Proteomes" id="UP000199657">
    <property type="component" value="Unassembled WGS sequence"/>
</dbReference>
<dbReference type="InterPro" id="IPR024915">
    <property type="entry name" value="23S_rRNA_MeTrfase_RlmB"/>
</dbReference>
<dbReference type="InterPro" id="IPR029028">
    <property type="entry name" value="Alpha/beta_knot_MTases"/>
</dbReference>
<evidence type="ECO:0000313" key="9">
    <source>
        <dbReference type="Proteomes" id="UP000199657"/>
    </source>
</evidence>
<dbReference type="GO" id="GO:0070039">
    <property type="term" value="F:rRNA (guanosine-2'-O-)-methyltransferase activity"/>
    <property type="evidence" value="ECO:0007669"/>
    <property type="project" value="UniProtKB-UniRule"/>
</dbReference>
<feature type="binding site" evidence="6">
    <location>
        <position position="228"/>
    </location>
    <ligand>
        <name>S-adenosyl-L-methionine</name>
        <dbReference type="ChEBI" id="CHEBI:59789"/>
    </ligand>
</feature>
<organism evidence="8 9">
    <name type="scientific">Aquisalimonas asiatica</name>
    <dbReference type="NCBI Taxonomy" id="406100"/>
    <lineage>
        <taxon>Bacteria</taxon>
        <taxon>Pseudomonadati</taxon>
        <taxon>Pseudomonadota</taxon>
        <taxon>Gammaproteobacteria</taxon>
        <taxon>Chromatiales</taxon>
        <taxon>Ectothiorhodospiraceae</taxon>
        <taxon>Aquisalimonas</taxon>
    </lineage>
</organism>
<feature type="domain" description="RNA 2-O ribose methyltransferase substrate binding" evidence="7">
    <location>
        <begin position="6"/>
        <end position="82"/>
    </location>
</feature>
<dbReference type="SMART" id="SM00967">
    <property type="entry name" value="SpoU_sub_bind"/>
    <property type="match status" value="1"/>
</dbReference>
<evidence type="ECO:0000313" key="8">
    <source>
        <dbReference type="EMBL" id="SEO59430.1"/>
    </source>
</evidence>
<protein>
    <recommendedName>
        <fullName evidence="6">23S rRNA (guanosine-2'-O-)-methyltransferase RlmB</fullName>
        <ecNumber evidence="6">2.1.1.185</ecNumber>
    </recommendedName>
    <alternativeName>
        <fullName evidence="6">23S rRNA (guanosine2251 2'-O)-methyltransferase</fullName>
    </alternativeName>
    <alternativeName>
        <fullName evidence="6">23S rRNA Gm2251 2'-O-methyltransferase</fullName>
    </alternativeName>
</protein>
<feature type="binding site" evidence="6">
    <location>
        <position position="219"/>
    </location>
    <ligand>
        <name>S-adenosyl-L-methionine</name>
        <dbReference type="ChEBI" id="CHEBI:59789"/>
    </ligand>
</feature>
<keyword evidence="3 6" id="KW-0489">Methyltransferase</keyword>
<dbReference type="InterPro" id="IPR029026">
    <property type="entry name" value="tRNA_m1G_MTases_N"/>
</dbReference>
<dbReference type="Pfam" id="PF08032">
    <property type="entry name" value="SpoU_sub_bind"/>
    <property type="match status" value="1"/>
</dbReference>
<dbReference type="EC" id="2.1.1.185" evidence="6"/>
<proteinExistence type="inferred from homology"/>
<dbReference type="InterPro" id="IPR004441">
    <property type="entry name" value="rRNA_MeTrfase_TrmH"/>
</dbReference>
<dbReference type="SUPFAM" id="SSF55315">
    <property type="entry name" value="L30e-like"/>
    <property type="match status" value="1"/>
</dbReference>
<keyword evidence="4 6" id="KW-0808">Transferase</keyword>
<comment type="similarity">
    <text evidence="6">Belongs to the class IV-like SAM-binding methyltransferase superfamily. RNA methyltransferase TrmH family. RlmB subfamily.</text>
</comment>
<dbReference type="Pfam" id="PF00588">
    <property type="entry name" value="SpoU_methylase"/>
    <property type="match status" value="1"/>
</dbReference>
<dbReference type="RefSeq" id="WP_245753928.1">
    <property type="nucleotide sequence ID" value="NZ_FOEG01000001.1"/>
</dbReference>
<reference evidence="8 9" key="1">
    <citation type="submission" date="2016-10" db="EMBL/GenBank/DDBJ databases">
        <authorList>
            <person name="de Groot N.N."/>
        </authorList>
    </citation>
    <scope>NUCLEOTIDE SEQUENCE [LARGE SCALE GENOMIC DNA]</scope>
    <source>
        <strain evidence="8 9">CGMCC 1.6291</strain>
    </source>
</reference>
<dbReference type="Gene3D" id="3.30.1330.30">
    <property type="match status" value="1"/>
</dbReference>
<dbReference type="AlphaFoldDB" id="A0A1H8QYL2"/>
<dbReference type="EMBL" id="FOEG01000001">
    <property type="protein sequence ID" value="SEO59430.1"/>
    <property type="molecule type" value="Genomic_DNA"/>
</dbReference>
<comment type="subcellular location">
    <subcellularLocation>
        <location evidence="6">Cytoplasm</location>
    </subcellularLocation>
</comment>
<keyword evidence="1 6" id="KW-0963">Cytoplasm</keyword>